<dbReference type="AlphaFoldDB" id="A0A1R3HPY7"/>
<proteinExistence type="predicted"/>
<gene>
    <name evidence="1" type="ORF">CCACVL1_17852</name>
</gene>
<dbReference type="EMBL" id="AWWV01011443">
    <property type="protein sequence ID" value="OMO72342.1"/>
    <property type="molecule type" value="Genomic_DNA"/>
</dbReference>
<name>A0A1R3HPY7_COCAP</name>
<protein>
    <submittedName>
        <fullName evidence="1">Uncharacterized protein</fullName>
    </submittedName>
</protein>
<evidence type="ECO:0000313" key="1">
    <source>
        <dbReference type="EMBL" id="OMO72342.1"/>
    </source>
</evidence>
<dbReference type="Proteomes" id="UP000188268">
    <property type="component" value="Unassembled WGS sequence"/>
</dbReference>
<dbReference type="Gramene" id="OMO72342">
    <property type="protein sequence ID" value="OMO72342"/>
    <property type="gene ID" value="CCACVL1_17852"/>
</dbReference>
<accession>A0A1R3HPY7</accession>
<organism evidence="1 2">
    <name type="scientific">Corchorus capsularis</name>
    <name type="common">Jute</name>
    <dbReference type="NCBI Taxonomy" id="210143"/>
    <lineage>
        <taxon>Eukaryota</taxon>
        <taxon>Viridiplantae</taxon>
        <taxon>Streptophyta</taxon>
        <taxon>Embryophyta</taxon>
        <taxon>Tracheophyta</taxon>
        <taxon>Spermatophyta</taxon>
        <taxon>Magnoliopsida</taxon>
        <taxon>eudicotyledons</taxon>
        <taxon>Gunneridae</taxon>
        <taxon>Pentapetalae</taxon>
        <taxon>rosids</taxon>
        <taxon>malvids</taxon>
        <taxon>Malvales</taxon>
        <taxon>Malvaceae</taxon>
        <taxon>Grewioideae</taxon>
        <taxon>Apeibeae</taxon>
        <taxon>Corchorus</taxon>
    </lineage>
</organism>
<sequence>MNEVNPGVEAQGAILVWAQKIFGDRWTEIANVVSGRMQLFVFIEDETASIKVAIGREFDWCGAEQANCFEQRPDLVAITETRLSGNKGVCARQAMGFQAKASIQPEASRSEARG</sequence>
<comment type="caution">
    <text evidence="1">The sequence shown here is derived from an EMBL/GenBank/DDBJ whole genome shotgun (WGS) entry which is preliminary data.</text>
</comment>
<reference evidence="1 2" key="1">
    <citation type="submission" date="2013-09" db="EMBL/GenBank/DDBJ databases">
        <title>Corchorus capsularis genome sequencing.</title>
        <authorList>
            <person name="Alam M."/>
            <person name="Haque M.S."/>
            <person name="Islam M.S."/>
            <person name="Emdad E.M."/>
            <person name="Islam M.M."/>
            <person name="Ahmed B."/>
            <person name="Halim A."/>
            <person name="Hossen Q.M.M."/>
            <person name="Hossain M.Z."/>
            <person name="Ahmed R."/>
            <person name="Khan M.M."/>
            <person name="Islam R."/>
            <person name="Rashid M.M."/>
            <person name="Khan S.A."/>
            <person name="Rahman M.S."/>
            <person name="Alam M."/>
        </authorList>
    </citation>
    <scope>NUCLEOTIDE SEQUENCE [LARGE SCALE GENOMIC DNA]</scope>
    <source>
        <strain evidence="2">cv. CVL-1</strain>
        <tissue evidence="1">Whole seedling</tissue>
    </source>
</reference>
<keyword evidence="2" id="KW-1185">Reference proteome</keyword>
<evidence type="ECO:0000313" key="2">
    <source>
        <dbReference type="Proteomes" id="UP000188268"/>
    </source>
</evidence>